<protein>
    <recommendedName>
        <fullName evidence="3">YicC-like N-terminal domain-containing protein</fullName>
    </recommendedName>
</protein>
<evidence type="ECO:0000313" key="1">
    <source>
        <dbReference type="EMBL" id="NNU34686.1"/>
    </source>
</evidence>
<proteinExistence type="predicted"/>
<evidence type="ECO:0000313" key="2">
    <source>
        <dbReference type="Proteomes" id="UP000566071"/>
    </source>
</evidence>
<accession>A0ABX1W4T5</accession>
<sequence length="49" mass="5582">MGIISFEVEHIRYTVNVWVQPNDFLNVKIALQEKIIKDLKAGGIRLLGT</sequence>
<dbReference type="RefSeq" id="WP_175270359.1">
    <property type="nucleotide sequence ID" value="NZ_JABFCR010000063.1"/>
</dbReference>
<gene>
    <name evidence="1" type="ORF">HK413_12585</name>
</gene>
<evidence type="ECO:0008006" key="3">
    <source>
        <dbReference type="Google" id="ProtNLM"/>
    </source>
</evidence>
<organism evidence="1 2">
    <name type="scientific">Mucilaginibacter humi</name>
    <dbReference type="NCBI Taxonomy" id="2732510"/>
    <lineage>
        <taxon>Bacteria</taxon>
        <taxon>Pseudomonadati</taxon>
        <taxon>Bacteroidota</taxon>
        <taxon>Sphingobacteriia</taxon>
        <taxon>Sphingobacteriales</taxon>
        <taxon>Sphingobacteriaceae</taxon>
        <taxon>Mucilaginibacter</taxon>
    </lineage>
</organism>
<reference evidence="1 2" key="1">
    <citation type="submission" date="2020-05" db="EMBL/GenBank/DDBJ databases">
        <authorList>
            <person name="Khan S.A."/>
            <person name="Jeon C.O."/>
            <person name="Chun B.H."/>
        </authorList>
    </citation>
    <scope>NUCLEOTIDE SEQUENCE [LARGE SCALE GENOMIC DNA]</scope>
    <source>
        <strain evidence="1 2">S1162</strain>
    </source>
</reference>
<keyword evidence="2" id="KW-1185">Reference proteome</keyword>
<dbReference type="EMBL" id="JABFCR010000063">
    <property type="protein sequence ID" value="NNU34686.1"/>
    <property type="molecule type" value="Genomic_DNA"/>
</dbReference>
<name>A0ABX1W4T5_9SPHI</name>
<comment type="caution">
    <text evidence="1">The sequence shown here is derived from an EMBL/GenBank/DDBJ whole genome shotgun (WGS) entry which is preliminary data.</text>
</comment>
<dbReference type="Proteomes" id="UP000566071">
    <property type="component" value="Unassembled WGS sequence"/>
</dbReference>